<organism evidence="5 6">
    <name type="scientific">Solirubrobacter ginsenosidimutans</name>
    <dbReference type="NCBI Taxonomy" id="490573"/>
    <lineage>
        <taxon>Bacteria</taxon>
        <taxon>Bacillati</taxon>
        <taxon>Actinomycetota</taxon>
        <taxon>Thermoleophilia</taxon>
        <taxon>Solirubrobacterales</taxon>
        <taxon>Solirubrobacteraceae</taxon>
        <taxon>Solirubrobacter</taxon>
    </lineage>
</organism>
<dbReference type="InterPro" id="IPR002629">
    <property type="entry name" value="Met_Synth_C/arc"/>
</dbReference>
<evidence type="ECO:0000259" key="4">
    <source>
        <dbReference type="Pfam" id="PF01717"/>
    </source>
</evidence>
<sequence length="336" mass="37177">MLTSLVGSYPQPQWLLDREKLRGRQPPRIRAADFWRVEERFLEEAQDAATLMAIRDQERAGLDVITDGEQRRESYSNRVVMALDGIDVDNPGETLDRNGNPFPVPRIVGPIARPKPILIRDAEFLRANTERLTKVTIPGPFTMAQQAQDDHYGAPRDVAFAFADVVRAEIEDLHAAGIDIVQLDEPWMESRADAAREYGIETLQRALDGVRGTTALHICFGYPLFVPGHKRAYRFLAELADAPVDQISIESAQAELDLEVLGALTGKTIILGVIALDSDDVESAETVAARLRRALPYTRDLVAAPDCGMKYLTRESAFGKLQSLVEGAKTVSVELA</sequence>
<keyword evidence="2" id="KW-0479">Metal-binding</keyword>
<evidence type="ECO:0000256" key="3">
    <source>
        <dbReference type="ARBA" id="ARBA00022833"/>
    </source>
</evidence>
<comment type="cofactor">
    <cofactor evidence="1">
        <name>Zn(2+)</name>
        <dbReference type="ChEBI" id="CHEBI:29105"/>
    </cofactor>
</comment>
<evidence type="ECO:0000256" key="2">
    <source>
        <dbReference type="ARBA" id="ARBA00022723"/>
    </source>
</evidence>
<evidence type="ECO:0000313" key="6">
    <source>
        <dbReference type="Proteomes" id="UP001149140"/>
    </source>
</evidence>
<dbReference type="Proteomes" id="UP001149140">
    <property type="component" value="Unassembled WGS sequence"/>
</dbReference>
<dbReference type="RefSeq" id="WP_270042276.1">
    <property type="nucleotide sequence ID" value="NZ_JAPDOD010000022.1"/>
</dbReference>
<reference evidence="5" key="1">
    <citation type="submission" date="2022-10" db="EMBL/GenBank/DDBJ databases">
        <title>The WGS of Solirubrobacter ginsenosidimutans DSM 21036.</title>
        <authorList>
            <person name="Jiang Z."/>
        </authorList>
    </citation>
    <scope>NUCLEOTIDE SEQUENCE</scope>
    <source>
        <strain evidence="5">DSM 21036</strain>
    </source>
</reference>
<gene>
    <name evidence="5" type="ORF">OM076_22370</name>
</gene>
<keyword evidence="6" id="KW-1185">Reference proteome</keyword>
<proteinExistence type="predicted"/>
<protein>
    <recommendedName>
        <fullName evidence="4">Cobalamin-independent methionine synthase MetE C-terminal/archaeal domain-containing protein</fullName>
    </recommendedName>
</protein>
<dbReference type="InterPro" id="IPR038071">
    <property type="entry name" value="UROD/MetE-like_sf"/>
</dbReference>
<comment type="caution">
    <text evidence="5">The sequence shown here is derived from an EMBL/GenBank/DDBJ whole genome shotgun (WGS) entry which is preliminary data.</text>
</comment>
<dbReference type="GO" id="GO:0009086">
    <property type="term" value="P:methionine biosynthetic process"/>
    <property type="evidence" value="ECO:0007669"/>
    <property type="project" value="InterPro"/>
</dbReference>
<evidence type="ECO:0000313" key="5">
    <source>
        <dbReference type="EMBL" id="MDA0163035.1"/>
    </source>
</evidence>
<dbReference type="PANTHER" id="PTHR30519">
    <property type="entry name" value="5-METHYLTETRAHYDROPTEROYLTRIGLUTAMATE--HOMOCYSTEINE METHYLTRANSFERASE"/>
    <property type="match status" value="1"/>
</dbReference>
<dbReference type="CDD" id="cd03311">
    <property type="entry name" value="CIMS_C_terminal_like"/>
    <property type="match status" value="1"/>
</dbReference>
<dbReference type="GO" id="GO:0003871">
    <property type="term" value="F:5-methyltetrahydropteroyltriglutamate-homocysteine S-methyltransferase activity"/>
    <property type="evidence" value="ECO:0007669"/>
    <property type="project" value="InterPro"/>
</dbReference>
<dbReference type="SUPFAM" id="SSF51726">
    <property type="entry name" value="UROD/MetE-like"/>
    <property type="match status" value="1"/>
</dbReference>
<accession>A0A9X3S169</accession>
<dbReference type="Gene3D" id="3.20.20.210">
    <property type="match status" value="1"/>
</dbReference>
<dbReference type="Pfam" id="PF01717">
    <property type="entry name" value="Meth_synt_2"/>
    <property type="match status" value="1"/>
</dbReference>
<dbReference type="AlphaFoldDB" id="A0A9X3S169"/>
<keyword evidence="3" id="KW-0862">Zinc</keyword>
<feature type="domain" description="Cobalamin-independent methionine synthase MetE C-terminal/archaeal" evidence="4">
    <location>
        <begin position="2"/>
        <end position="329"/>
    </location>
</feature>
<dbReference type="EMBL" id="JAPDOD010000022">
    <property type="protein sequence ID" value="MDA0163035.1"/>
    <property type="molecule type" value="Genomic_DNA"/>
</dbReference>
<dbReference type="GO" id="GO:0008270">
    <property type="term" value="F:zinc ion binding"/>
    <property type="evidence" value="ECO:0007669"/>
    <property type="project" value="InterPro"/>
</dbReference>
<name>A0A9X3S169_9ACTN</name>
<evidence type="ECO:0000256" key="1">
    <source>
        <dbReference type="ARBA" id="ARBA00001947"/>
    </source>
</evidence>